<dbReference type="SUPFAM" id="SSF51197">
    <property type="entry name" value="Clavaminate synthase-like"/>
    <property type="match status" value="1"/>
</dbReference>
<dbReference type="Proteomes" id="UP000186817">
    <property type="component" value="Unassembled WGS sequence"/>
</dbReference>
<dbReference type="OrthoDB" id="445007at2759"/>
<reference evidence="1 2" key="1">
    <citation type="submission" date="2016-02" db="EMBL/GenBank/DDBJ databases">
        <title>Genome analysis of coral dinoflagellate symbionts highlights evolutionary adaptations to a symbiotic lifestyle.</title>
        <authorList>
            <person name="Aranda M."/>
            <person name="Li Y."/>
            <person name="Liew Y.J."/>
            <person name="Baumgarten S."/>
            <person name="Simakov O."/>
            <person name="Wilson M."/>
            <person name="Piel J."/>
            <person name="Ashoor H."/>
            <person name="Bougouffa S."/>
            <person name="Bajic V.B."/>
            <person name="Ryu T."/>
            <person name="Ravasi T."/>
            <person name="Bayer T."/>
            <person name="Micklem G."/>
            <person name="Kim H."/>
            <person name="Bhak J."/>
            <person name="Lajeunesse T.C."/>
            <person name="Voolstra C.R."/>
        </authorList>
    </citation>
    <scope>NUCLEOTIDE SEQUENCE [LARGE SCALE GENOMIC DNA]</scope>
    <source>
        <strain evidence="1 2">CCMP2467</strain>
    </source>
</reference>
<gene>
    <name evidence="1" type="ORF">AK812_SmicGene16473</name>
</gene>
<protein>
    <recommendedName>
        <fullName evidence="3">Kanamycin B dioxygenase</fullName>
    </recommendedName>
</protein>
<dbReference type="AlphaFoldDB" id="A0A1Q9E075"/>
<proteinExistence type="predicted"/>
<evidence type="ECO:0000313" key="1">
    <source>
        <dbReference type="EMBL" id="OLQ00828.1"/>
    </source>
</evidence>
<accession>A0A1Q9E075</accession>
<comment type="caution">
    <text evidence="1">The sequence shown here is derived from an EMBL/GenBank/DDBJ whole genome shotgun (WGS) entry which is preliminary data.</text>
</comment>
<dbReference type="InterPro" id="IPR008775">
    <property type="entry name" value="Phytyl_CoA_dOase-like"/>
</dbReference>
<dbReference type="EMBL" id="LSRX01000314">
    <property type="protein sequence ID" value="OLQ00828.1"/>
    <property type="molecule type" value="Genomic_DNA"/>
</dbReference>
<name>A0A1Q9E075_SYMMI</name>
<dbReference type="Gene3D" id="2.60.120.620">
    <property type="entry name" value="q2cbj1_9rhob like domain"/>
    <property type="match status" value="1"/>
</dbReference>
<keyword evidence="2" id="KW-1185">Reference proteome</keyword>
<dbReference type="Pfam" id="PF05721">
    <property type="entry name" value="PhyH"/>
    <property type="match status" value="1"/>
</dbReference>
<evidence type="ECO:0008006" key="3">
    <source>
        <dbReference type="Google" id="ProtNLM"/>
    </source>
</evidence>
<sequence length="586" mass="65129">MDVDQTEVDKHKLLTVCEEASNRRVPYCVWDLKRDPYFENYPLGKGFTSLGLALRDAWTTAKDVAEKTRHAVLAEEIDGRLVSEWLEGGQGTPRLARSLLQLRTCGSDAMHCYFGNGQATDLADYEAFFRATEASSKFSQRESARESWLRPLWERPPDGRKEALRAQAAEEGVRIFDLKQGDRPSEAASWLERITLKFYPLFYHREYGLSDVEICWIMAGPKYFNMFSPKAELLRRAADAEPGGNRGERRYSLGRTTTVAGTLELSESPEVCSVLEAFWGSPSFFVQCTGGDASFPGAKQQDLHADVPVKEVADQLYSYHDPENPVGPPRFAKGTHMLTPLMDAPPPSQEPPTVRAFCPAGSAIIMDMRVWHGGTANLSAMARPMLSVHYAGPDYSEDVLKDGGSIPSFGTCYWCYHRGAVSAADIEQLSPRGRLLCQHLVVPETQVYCAMKEISGRLGESLVAASCITTVAEQKKILQALLCPSTSGSFCPAQHRGRCRWALALPTLLGGSKAQPLPSLGHPLKITVHMDEKQPRTPWKSPTRSFLPRCALPPSLRFKTCRSVPRSLTDLSKGQDCLGRLLRQWR</sequence>
<organism evidence="1 2">
    <name type="scientific">Symbiodinium microadriaticum</name>
    <name type="common">Dinoflagellate</name>
    <name type="synonym">Zooxanthella microadriatica</name>
    <dbReference type="NCBI Taxonomy" id="2951"/>
    <lineage>
        <taxon>Eukaryota</taxon>
        <taxon>Sar</taxon>
        <taxon>Alveolata</taxon>
        <taxon>Dinophyceae</taxon>
        <taxon>Suessiales</taxon>
        <taxon>Symbiodiniaceae</taxon>
        <taxon>Symbiodinium</taxon>
    </lineage>
</organism>
<evidence type="ECO:0000313" key="2">
    <source>
        <dbReference type="Proteomes" id="UP000186817"/>
    </source>
</evidence>